<dbReference type="Pfam" id="PF00692">
    <property type="entry name" value="dUTPase"/>
    <property type="match status" value="1"/>
</dbReference>
<dbReference type="Gene3D" id="2.70.40.10">
    <property type="match status" value="1"/>
</dbReference>
<dbReference type="KEGG" id="vg:26100555"/>
<dbReference type="GeneID" id="26100555"/>
<dbReference type="Proteomes" id="UP000099964">
    <property type="component" value="Segment"/>
</dbReference>
<dbReference type="OrthoDB" id="16798at10239"/>
<name>A0A0M4MQK0_9ADEN</name>
<dbReference type="EMBL" id="KP329563">
    <property type="protein sequence ID" value="ALE30382.1"/>
    <property type="molecule type" value="Genomic_DNA"/>
</dbReference>
<evidence type="ECO:0000313" key="3">
    <source>
        <dbReference type="Proteomes" id="UP000099964"/>
    </source>
</evidence>
<keyword evidence="3" id="KW-1185">Reference proteome</keyword>
<dbReference type="RefSeq" id="YP_009174037.1">
    <property type="nucleotide sequence ID" value="NC_028103.1"/>
</dbReference>
<protein>
    <submittedName>
        <fullName evidence="2">ORF1</fullName>
    </submittedName>
</protein>
<sequence length="128" mass="14490">MATNEEFLYVYREGEHGILPVQEGYSGVYTLFSPEDFVIPPEGVLLLYLQIRVQVPPGYIGRLGPLGDLVRRGIFAGADTVDPCTRWELKLLLFNHTPDFYHGQRGQAVGRFLLHRVIYPTVLEATQV</sequence>
<feature type="domain" description="dUTPase-like" evidence="1">
    <location>
        <begin position="23"/>
        <end position="119"/>
    </location>
</feature>
<dbReference type="InterPro" id="IPR029054">
    <property type="entry name" value="dUTPase-like"/>
</dbReference>
<reference evidence="2 3" key="1">
    <citation type="journal article" date="2015" name="Arch. Virol.">
        <title>Taxonomy proposal for Old World monkey adenoviruses: characterisation of several non-human, non-ape primate adenovirus lineages.</title>
        <authorList>
            <person name="Panto L."/>
            <person name="Podgorski I.I."/>
            <person name="Janoska M."/>
            <person name="Marko O."/>
            <person name="Harrach B."/>
        </authorList>
    </citation>
    <scope>NUCLEOTIDE SEQUENCE [LARGE SCALE GENOMIC DNA]</scope>
    <source>
        <strain evidence="2">P-9</strain>
    </source>
</reference>
<dbReference type="SUPFAM" id="SSF51283">
    <property type="entry name" value="dUTPase-like"/>
    <property type="match status" value="1"/>
</dbReference>
<accession>A0A0M4MQK0</accession>
<proteinExistence type="predicted"/>
<dbReference type="InterPro" id="IPR036157">
    <property type="entry name" value="dUTPase-like_sf"/>
</dbReference>
<evidence type="ECO:0000259" key="1">
    <source>
        <dbReference type="Pfam" id="PF00692"/>
    </source>
</evidence>
<evidence type="ECO:0000313" key="2">
    <source>
        <dbReference type="EMBL" id="ALE30382.1"/>
    </source>
</evidence>
<organism evidence="2 3">
    <name type="scientific">Simian adenovirus 13</name>
    <dbReference type="NCBI Taxonomy" id="38432"/>
    <lineage>
        <taxon>Viruses</taxon>
        <taxon>Varidnaviria</taxon>
        <taxon>Bamfordvirae</taxon>
        <taxon>Preplasmiviricota</taxon>
        <taxon>Polisuviricotina</taxon>
        <taxon>Pharingeaviricetes</taxon>
        <taxon>Rowavirales</taxon>
        <taxon>Adenoviridae</taxon>
        <taxon>Mastadenovirus</taxon>
        <taxon>Mastadenovirus macacae</taxon>
        <taxon>Simian mastadenovirus D</taxon>
    </lineage>
</organism>